<evidence type="ECO:0000256" key="1">
    <source>
        <dbReference type="SAM" id="MobiDB-lite"/>
    </source>
</evidence>
<comment type="caution">
    <text evidence="2">The sequence shown here is derived from an EMBL/GenBank/DDBJ whole genome shotgun (WGS) entry which is preliminary data.</text>
</comment>
<gene>
    <name evidence="2" type="ORF">C5C04_13450</name>
    <name evidence="3" type="ORF">C5C40_14255</name>
</gene>
<name>A0ABD6W5L4_RATRA</name>
<evidence type="ECO:0000313" key="4">
    <source>
        <dbReference type="Proteomes" id="UP000237881"/>
    </source>
</evidence>
<feature type="compositionally biased region" description="Low complexity" evidence="1">
    <location>
        <begin position="82"/>
        <end position="92"/>
    </location>
</feature>
<evidence type="ECO:0000313" key="5">
    <source>
        <dbReference type="Proteomes" id="UP000239698"/>
    </source>
</evidence>
<dbReference type="AlphaFoldDB" id="A0ABD6W5L4"/>
<proteinExistence type="predicted"/>
<evidence type="ECO:0008006" key="6">
    <source>
        <dbReference type="Google" id="ProtNLM"/>
    </source>
</evidence>
<protein>
    <recommendedName>
        <fullName evidence="6">FUSC family protein</fullName>
    </recommendedName>
</protein>
<keyword evidence="5" id="KW-1185">Reference proteome</keyword>
<feature type="compositionally biased region" description="Low complexity" evidence="1">
    <location>
        <begin position="116"/>
        <end position="126"/>
    </location>
</feature>
<dbReference type="RefSeq" id="WP_104249312.1">
    <property type="nucleotide sequence ID" value="NZ_PSUD01000051.1"/>
</dbReference>
<evidence type="ECO:0000313" key="2">
    <source>
        <dbReference type="EMBL" id="PPF10367.1"/>
    </source>
</evidence>
<accession>A0ABD6W5L4</accession>
<dbReference type="Proteomes" id="UP000239698">
    <property type="component" value="Unassembled WGS sequence"/>
</dbReference>
<feature type="region of interest" description="Disordered" evidence="1">
    <location>
        <begin position="38"/>
        <end position="139"/>
    </location>
</feature>
<dbReference type="EMBL" id="PSUL01000045">
    <property type="protein sequence ID" value="PPF10367.1"/>
    <property type="molecule type" value="Genomic_DNA"/>
</dbReference>
<dbReference type="EMBL" id="PSVT01000047">
    <property type="protein sequence ID" value="PPH72956.1"/>
    <property type="molecule type" value="Genomic_DNA"/>
</dbReference>
<sequence length="182" mass="19885">MAALFVLIIGGADAEDYFLGYLIQMAVGLLVNLVVGPGSAPRWRRPGRPSTRLGRNGEELARTAEEVRAALAEADESRRGNPRAAAPPGLRARPPPPRDARRDPRPRPRPQRRPVGRSPTRSTATTPAPPPRTERSEAQRAVRHLVQVIDERTAATARTLGPDVLAAMHLRRVLVRLHHDGA</sequence>
<reference evidence="4 5" key="1">
    <citation type="submission" date="2018-02" db="EMBL/GenBank/DDBJ databases">
        <title>Bacteriophage NCPPB3778 and a type I-E CRISPR drive the evolution of the US Biological Select Agent, Rathayibacter toxicus.</title>
        <authorList>
            <person name="Davis E.W.II."/>
            <person name="Tabima J.F."/>
            <person name="Weisberg A.J."/>
            <person name="Lopes L.D."/>
            <person name="Wiseman M.S."/>
            <person name="Wiseman M.S."/>
            <person name="Pupko T."/>
            <person name="Belcher M.S."/>
            <person name="Sechler A.J."/>
            <person name="Tancos M.A."/>
            <person name="Schroeder B.K."/>
            <person name="Murray T.D."/>
            <person name="Luster D.G."/>
            <person name="Schneider W.L."/>
            <person name="Rogers E."/>
            <person name="Andreote F.D."/>
            <person name="Grunwald N.J."/>
            <person name="Putnam M.L."/>
            <person name="Chang J.H."/>
        </authorList>
    </citation>
    <scope>NUCLEOTIDE SEQUENCE [LARGE SCALE GENOMIC DNA]</scope>
    <source>
        <strain evidence="3 5">AY1D6</strain>
        <strain evidence="2 4">AY1I9</strain>
    </source>
</reference>
<evidence type="ECO:0000313" key="3">
    <source>
        <dbReference type="EMBL" id="PPH72956.1"/>
    </source>
</evidence>
<organism evidence="2 4">
    <name type="scientific">Rathayibacter rathayi</name>
    <name type="common">Corynebacterium rathayi</name>
    <dbReference type="NCBI Taxonomy" id="33887"/>
    <lineage>
        <taxon>Bacteria</taxon>
        <taxon>Bacillati</taxon>
        <taxon>Actinomycetota</taxon>
        <taxon>Actinomycetes</taxon>
        <taxon>Micrococcales</taxon>
        <taxon>Microbacteriaceae</taxon>
        <taxon>Rathayibacter</taxon>
    </lineage>
</organism>
<feature type="compositionally biased region" description="Basic and acidic residues" evidence="1">
    <location>
        <begin position="55"/>
        <end position="68"/>
    </location>
</feature>
<dbReference type="Proteomes" id="UP000237881">
    <property type="component" value="Unassembled WGS sequence"/>
</dbReference>
<feature type="compositionally biased region" description="Basic and acidic residues" evidence="1">
    <location>
        <begin position="96"/>
        <end position="106"/>
    </location>
</feature>